<evidence type="ECO:0000313" key="8">
    <source>
        <dbReference type="EMBL" id="MBB4663507.1"/>
    </source>
</evidence>
<dbReference type="InterPro" id="IPR036390">
    <property type="entry name" value="WH_DNA-bd_sf"/>
</dbReference>
<keyword evidence="5" id="KW-0238">DNA-binding</keyword>
<comment type="cofactor">
    <cofactor evidence="7">
        <name>Zn(2+)</name>
        <dbReference type="ChEBI" id="CHEBI:29105"/>
    </cofactor>
    <text evidence="7">Binds 1 zinc ion per subunit.</text>
</comment>
<evidence type="ECO:0000256" key="6">
    <source>
        <dbReference type="ARBA" id="ARBA00023163"/>
    </source>
</evidence>
<evidence type="ECO:0000256" key="1">
    <source>
        <dbReference type="ARBA" id="ARBA00007957"/>
    </source>
</evidence>
<dbReference type="RefSeq" id="WP_183343234.1">
    <property type="nucleotide sequence ID" value="NZ_JACHNU010000004.1"/>
</dbReference>
<keyword evidence="9" id="KW-1185">Reference proteome</keyword>
<keyword evidence="7" id="KW-0479">Metal-binding</keyword>
<feature type="binding site" evidence="7">
    <location>
        <position position="99"/>
    </location>
    <ligand>
        <name>Zn(2+)</name>
        <dbReference type="ChEBI" id="CHEBI:29105"/>
    </ligand>
</feature>
<feature type="binding site" evidence="7">
    <location>
        <position position="139"/>
    </location>
    <ligand>
        <name>Zn(2+)</name>
        <dbReference type="ChEBI" id="CHEBI:29105"/>
    </ligand>
</feature>
<gene>
    <name evidence="8" type="ORF">BDZ31_003102</name>
</gene>
<proteinExistence type="inferred from homology"/>
<dbReference type="InterPro" id="IPR043135">
    <property type="entry name" value="Fur_C"/>
</dbReference>
<evidence type="ECO:0000256" key="4">
    <source>
        <dbReference type="ARBA" id="ARBA00023015"/>
    </source>
</evidence>
<dbReference type="GO" id="GO:0000976">
    <property type="term" value="F:transcription cis-regulatory region binding"/>
    <property type="evidence" value="ECO:0007669"/>
    <property type="project" value="TreeGrafter"/>
</dbReference>
<dbReference type="Gene3D" id="1.10.10.10">
    <property type="entry name" value="Winged helix-like DNA-binding domain superfamily/Winged helix DNA-binding domain"/>
    <property type="match status" value="1"/>
</dbReference>
<dbReference type="Pfam" id="PF01475">
    <property type="entry name" value="FUR"/>
    <property type="match status" value="1"/>
</dbReference>
<feature type="binding site" evidence="7">
    <location>
        <position position="102"/>
    </location>
    <ligand>
        <name>Zn(2+)</name>
        <dbReference type="ChEBI" id="CHEBI:29105"/>
    </ligand>
</feature>
<dbReference type="Gene3D" id="3.30.1490.190">
    <property type="match status" value="1"/>
</dbReference>
<dbReference type="SUPFAM" id="SSF46785">
    <property type="entry name" value="Winged helix' DNA-binding domain"/>
    <property type="match status" value="1"/>
</dbReference>
<dbReference type="InterPro" id="IPR002481">
    <property type="entry name" value="FUR"/>
</dbReference>
<dbReference type="PANTHER" id="PTHR33202:SF7">
    <property type="entry name" value="FERRIC UPTAKE REGULATION PROTEIN"/>
    <property type="match status" value="1"/>
</dbReference>
<dbReference type="GO" id="GO:1900376">
    <property type="term" value="P:regulation of secondary metabolite biosynthetic process"/>
    <property type="evidence" value="ECO:0007669"/>
    <property type="project" value="TreeGrafter"/>
</dbReference>
<protein>
    <submittedName>
        <fullName evidence="8">Fur family ferric uptake transcriptional regulator/Fur family peroxide stress response transcriptional regulator</fullName>
    </submittedName>
</protein>
<dbReference type="Proteomes" id="UP000585272">
    <property type="component" value="Unassembled WGS sequence"/>
</dbReference>
<keyword evidence="3 7" id="KW-0862">Zinc</keyword>
<dbReference type="PANTHER" id="PTHR33202">
    <property type="entry name" value="ZINC UPTAKE REGULATION PROTEIN"/>
    <property type="match status" value="1"/>
</dbReference>
<reference evidence="8 9" key="1">
    <citation type="submission" date="2020-08" db="EMBL/GenBank/DDBJ databases">
        <title>Genomic Encyclopedia of Archaeal and Bacterial Type Strains, Phase II (KMG-II): from individual species to whole genera.</title>
        <authorList>
            <person name="Goeker M."/>
        </authorList>
    </citation>
    <scope>NUCLEOTIDE SEQUENCE [LARGE SCALE GENOMIC DNA]</scope>
    <source>
        <strain evidence="8 9">DSM 23288</strain>
    </source>
</reference>
<keyword evidence="2" id="KW-0678">Repressor</keyword>
<dbReference type="AlphaFoldDB" id="A0A840IES2"/>
<dbReference type="GO" id="GO:0008270">
    <property type="term" value="F:zinc ion binding"/>
    <property type="evidence" value="ECO:0007669"/>
    <property type="project" value="TreeGrafter"/>
</dbReference>
<dbReference type="GO" id="GO:0045892">
    <property type="term" value="P:negative regulation of DNA-templated transcription"/>
    <property type="evidence" value="ECO:0007669"/>
    <property type="project" value="TreeGrafter"/>
</dbReference>
<keyword evidence="6" id="KW-0804">Transcription</keyword>
<dbReference type="InterPro" id="IPR036388">
    <property type="entry name" value="WH-like_DNA-bd_sf"/>
</dbReference>
<dbReference type="GO" id="GO:0003700">
    <property type="term" value="F:DNA-binding transcription factor activity"/>
    <property type="evidence" value="ECO:0007669"/>
    <property type="project" value="InterPro"/>
</dbReference>
<keyword evidence="4" id="KW-0805">Transcription regulation</keyword>
<name>A0A840IES2_9ACTN</name>
<organism evidence="8 9">
    <name type="scientific">Conexibacter arvalis</name>
    <dbReference type="NCBI Taxonomy" id="912552"/>
    <lineage>
        <taxon>Bacteria</taxon>
        <taxon>Bacillati</taxon>
        <taxon>Actinomycetota</taxon>
        <taxon>Thermoleophilia</taxon>
        <taxon>Solirubrobacterales</taxon>
        <taxon>Conexibacteraceae</taxon>
        <taxon>Conexibacter</taxon>
    </lineage>
</organism>
<dbReference type="EMBL" id="JACHNU010000004">
    <property type="protein sequence ID" value="MBB4663507.1"/>
    <property type="molecule type" value="Genomic_DNA"/>
</dbReference>
<comment type="similarity">
    <text evidence="1">Belongs to the Fur family.</text>
</comment>
<evidence type="ECO:0000256" key="7">
    <source>
        <dbReference type="PIRSR" id="PIRSR602481-1"/>
    </source>
</evidence>
<evidence type="ECO:0000313" key="9">
    <source>
        <dbReference type="Proteomes" id="UP000585272"/>
    </source>
</evidence>
<evidence type="ECO:0000256" key="3">
    <source>
        <dbReference type="ARBA" id="ARBA00022833"/>
    </source>
</evidence>
<dbReference type="CDD" id="cd07153">
    <property type="entry name" value="Fur_like"/>
    <property type="match status" value="1"/>
</dbReference>
<accession>A0A840IES2</accession>
<comment type="caution">
    <text evidence="8">The sequence shown here is derived from an EMBL/GenBank/DDBJ whole genome shotgun (WGS) entry which is preliminary data.</text>
</comment>
<feature type="binding site" evidence="7">
    <location>
        <position position="142"/>
    </location>
    <ligand>
        <name>Zn(2+)</name>
        <dbReference type="ChEBI" id="CHEBI:29105"/>
    </ligand>
</feature>
<evidence type="ECO:0000256" key="2">
    <source>
        <dbReference type="ARBA" id="ARBA00022491"/>
    </source>
</evidence>
<evidence type="ECO:0000256" key="5">
    <source>
        <dbReference type="ARBA" id="ARBA00023125"/>
    </source>
</evidence>
<sequence length="149" mass="15952">MTTDTDAVDRDLIERLRARGQRVTSQRLVINRMLRSRDQHVTAEEVLGAVTKTLPGTSLPTVYATLELFEQLGIVRRVNSGGGAVLFDSRTVDHHHLICRSCGAVQDLDHEVSLDGVLDAARETGFAPGRAAIVVDGVCASCGGEPSAS</sequence>